<evidence type="ECO:0000313" key="2">
    <source>
        <dbReference type="EMBL" id="BCJ31932.1"/>
    </source>
</evidence>
<reference evidence="2" key="1">
    <citation type="submission" date="2020-08" db="EMBL/GenBank/DDBJ databases">
        <title>Whole genome shotgun sequence of Actinocatenispora sera NBRC 101916.</title>
        <authorList>
            <person name="Komaki H."/>
            <person name="Tamura T."/>
        </authorList>
    </citation>
    <scope>NUCLEOTIDE SEQUENCE</scope>
    <source>
        <strain evidence="2">NBRC 101916</strain>
    </source>
</reference>
<accession>A0A810LBI9</accession>
<sequence length="124" mass="13260">MSYVSRPRGAPTYRLRQLIRLCPNGAATNTRPRGPAELSTDRGIRGSRAQARGAGQLVEECDDAAVDSSPSTTCVRVSGGRPPRLDEGMLRINLEDVSGWSIGADLQAGGFATGRADPYVREIM</sequence>
<protein>
    <submittedName>
        <fullName evidence="2">Uncharacterized protein</fullName>
    </submittedName>
</protein>
<evidence type="ECO:0000313" key="3">
    <source>
        <dbReference type="Proteomes" id="UP000680750"/>
    </source>
</evidence>
<organism evidence="2 3">
    <name type="scientific">Actinocatenispora sera</name>
    <dbReference type="NCBI Taxonomy" id="390989"/>
    <lineage>
        <taxon>Bacteria</taxon>
        <taxon>Bacillati</taxon>
        <taxon>Actinomycetota</taxon>
        <taxon>Actinomycetes</taxon>
        <taxon>Micromonosporales</taxon>
        <taxon>Micromonosporaceae</taxon>
        <taxon>Actinocatenispora</taxon>
    </lineage>
</organism>
<keyword evidence="3" id="KW-1185">Reference proteome</keyword>
<gene>
    <name evidence="2" type="ORF">Asera_60400</name>
</gene>
<dbReference type="EMBL" id="AP023354">
    <property type="protein sequence ID" value="BCJ31932.1"/>
    <property type="molecule type" value="Genomic_DNA"/>
</dbReference>
<dbReference type="Proteomes" id="UP000680750">
    <property type="component" value="Chromosome"/>
</dbReference>
<feature type="region of interest" description="Disordered" evidence="1">
    <location>
        <begin position="24"/>
        <end position="50"/>
    </location>
</feature>
<proteinExistence type="predicted"/>
<name>A0A810LBI9_9ACTN</name>
<dbReference type="KEGG" id="aser:Asera_60400"/>
<feature type="region of interest" description="Disordered" evidence="1">
    <location>
        <begin position="62"/>
        <end position="82"/>
    </location>
</feature>
<dbReference type="AlphaFoldDB" id="A0A810LBI9"/>
<evidence type="ECO:0000256" key="1">
    <source>
        <dbReference type="SAM" id="MobiDB-lite"/>
    </source>
</evidence>